<feature type="non-terminal residue" evidence="2">
    <location>
        <position position="58"/>
    </location>
</feature>
<gene>
    <name evidence="2" type="ORF">X975_25259</name>
</gene>
<keyword evidence="3" id="KW-1185">Reference proteome</keyword>
<dbReference type="OrthoDB" id="8825892at2759"/>
<feature type="region of interest" description="Disordered" evidence="1">
    <location>
        <begin position="38"/>
        <end position="58"/>
    </location>
</feature>
<sequence>MYRNDTPNPIYTLDARGATAAHEFSHFASQVLGNRGRFNASTQRPSAASLTLENVQQS</sequence>
<name>A0A087UHC3_STEMI</name>
<reference evidence="2 3" key="1">
    <citation type="submission" date="2013-11" db="EMBL/GenBank/DDBJ databases">
        <title>Genome sequencing of Stegodyphus mimosarum.</title>
        <authorList>
            <person name="Bechsgaard J."/>
        </authorList>
    </citation>
    <scope>NUCLEOTIDE SEQUENCE [LARGE SCALE GENOMIC DNA]</scope>
</reference>
<dbReference type="AlphaFoldDB" id="A0A087UHC3"/>
<dbReference type="Proteomes" id="UP000054359">
    <property type="component" value="Unassembled WGS sequence"/>
</dbReference>
<proteinExistence type="predicted"/>
<evidence type="ECO:0000256" key="1">
    <source>
        <dbReference type="SAM" id="MobiDB-lite"/>
    </source>
</evidence>
<protein>
    <submittedName>
        <fullName evidence="2">Uncharacterized protein</fullName>
    </submittedName>
</protein>
<organism evidence="2 3">
    <name type="scientific">Stegodyphus mimosarum</name>
    <name type="common">African social velvet spider</name>
    <dbReference type="NCBI Taxonomy" id="407821"/>
    <lineage>
        <taxon>Eukaryota</taxon>
        <taxon>Metazoa</taxon>
        <taxon>Ecdysozoa</taxon>
        <taxon>Arthropoda</taxon>
        <taxon>Chelicerata</taxon>
        <taxon>Arachnida</taxon>
        <taxon>Araneae</taxon>
        <taxon>Araneomorphae</taxon>
        <taxon>Entelegynae</taxon>
        <taxon>Eresoidea</taxon>
        <taxon>Eresidae</taxon>
        <taxon>Stegodyphus</taxon>
    </lineage>
</organism>
<accession>A0A087UHC3</accession>
<feature type="compositionally biased region" description="Polar residues" evidence="1">
    <location>
        <begin position="39"/>
        <end position="58"/>
    </location>
</feature>
<evidence type="ECO:0000313" key="2">
    <source>
        <dbReference type="EMBL" id="KFM76762.1"/>
    </source>
</evidence>
<dbReference type="EMBL" id="KK119795">
    <property type="protein sequence ID" value="KFM76762.1"/>
    <property type="molecule type" value="Genomic_DNA"/>
</dbReference>
<evidence type="ECO:0000313" key="3">
    <source>
        <dbReference type="Proteomes" id="UP000054359"/>
    </source>
</evidence>